<proteinExistence type="predicted"/>
<feature type="domain" description="YycE-like C-terminal" evidence="1">
    <location>
        <begin position="10"/>
        <end position="51"/>
    </location>
</feature>
<protein>
    <recommendedName>
        <fullName evidence="1">YycE-like C-terminal domain-containing protein</fullName>
    </recommendedName>
</protein>
<dbReference type="Pfam" id="PF22659">
    <property type="entry name" value="YycE-like_C"/>
    <property type="match status" value="1"/>
</dbReference>
<name>A0A068R307_9GAMM</name>
<dbReference type="InterPro" id="IPR058997">
    <property type="entry name" value="YycE-like_C"/>
</dbReference>
<gene>
    <name evidence="2" type="ORF">XPG1_0865</name>
</gene>
<organism evidence="2 3">
    <name type="scientific">Xenorhabdus poinarii G6</name>
    <dbReference type="NCBI Taxonomy" id="1354304"/>
    <lineage>
        <taxon>Bacteria</taxon>
        <taxon>Pseudomonadati</taxon>
        <taxon>Pseudomonadota</taxon>
        <taxon>Gammaproteobacteria</taxon>
        <taxon>Enterobacterales</taxon>
        <taxon>Morganellaceae</taxon>
        <taxon>Xenorhabdus</taxon>
    </lineage>
</organism>
<dbReference type="Proteomes" id="UP000032735">
    <property type="component" value="Chromosome"/>
</dbReference>
<evidence type="ECO:0000313" key="3">
    <source>
        <dbReference type="Proteomes" id="UP000032735"/>
    </source>
</evidence>
<dbReference type="STRING" id="1354304.XPG1_0865"/>
<dbReference type="KEGG" id="xpo:XPG1_0865"/>
<evidence type="ECO:0000259" key="1">
    <source>
        <dbReference type="Pfam" id="PF22659"/>
    </source>
</evidence>
<keyword evidence="3" id="KW-1185">Reference proteome</keyword>
<dbReference type="Gene3D" id="3.10.180.10">
    <property type="entry name" value="2,3-Dihydroxybiphenyl 1,2-Dioxygenase, domain 1"/>
    <property type="match status" value="1"/>
</dbReference>
<evidence type="ECO:0000313" key="2">
    <source>
        <dbReference type="EMBL" id="CDG20520.1"/>
    </source>
</evidence>
<dbReference type="EMBL" id="FO704551">
    <property type="protein sequence ID" value="CDG20520.1"/>
    <property type="molecule type" value="Genomic_DNA"/>
</dbReference>
<accession>A0A068R307</accession>
<dbReference type="InterPro" id="IPR029068">
    <property type="entry name" value="Glyas_Bleomycin-R_OHBP_Dase"/>
</dbReference>
<reference evidence="2 3" key="1">
    <citation type="submission" date="2013-07" db="EMBL/GenBank/DDBJ databases">
        <authorList>
            <person name="Genoscope - CEA"/>
        </authorList>
    </citation>
    <scope>NUCLEOTIDE SEQUENCE [LARGE SCALE GENOMIC DNA]</scope>
    <source>
        <strain evidence="2 3">G6</strain>
    </source>
</reference>
<dbReference type="AlphaFoldDB" id="A0A068R307"/>
<sequence length="56" mass="6690">MKQQIIWLRLQKQIKSMQDAGFISVPSYNPYWDKSEKIFENIDDYRVVLQNGPSEI</sequence>
<dbReference type="HOGENOM" id="CLU_3013339_0_0_6"/>